<comment type="caution">
    <text evidence="1">The sequence shown here is derived from an EMBL/GenBank/DDBJ whole genome shotgun (WGS) entry which is preliminary data.</text>
</comment>
<feature type="non-terminal residue" evidence="1">
    <location>
        <position position="1"/>
    </location>
</feature>
<sequence length="220" mass="24237">MGKEKWPEPRVLQGSHRCFTTRLHSSVCIRVRVHVHERAQRLSSYRDVVGLGAAQVLGKEGSAATAGEEGRGTASVIVQAEGRIEMGGDRGMLLRTNLSSTERATETSKQTGPGCPRSSCELQPFLTGDAEMPCKMPRCSCLVSYETNNIELDLLEEVEIKGYGHADYKLEFARILCGCNVTFRNKVVVTISEARHREYVGQKINSICPPSNKVEISIKP</sequence>
<dbReference type="Gramene" id="TVU38531">
    <property type="protein sequence ID" value="TVU38531"/>
    <property type="gene ID" value="EJB05_11906"/>
</dbReference>
<dbReference type="Proteomes" id="UP000324897">
    <property type="component" value="Chromosome 4"/>
</dbReference>
<name>A0A5J9VSJ3_9POAL</name>
<accession>A0A5J9VSJ3</accession>
<proteinExistence type="predicted"/>
<gene>
    <name evidence="1" type="ORF">EJB05_11906</name>
</gene>
<dbReference type="AlphaFoldDB" id="A0A5J9VSJ3"/>
<keyword evidence="2" id="KW-1185">Reference proteome</keyword>
<reference evidence="1 2" key="1">
    <citation type="journal article" date="2019" name="Sci. Rep.">
        <title>A high-quality genome of Eragrostis curvula grass provides insights into Poaceae evolution and supports new strategies to enhance forage quality.</title>
        <authorList>
            <person name="Carballo J."/>
            <person name="Santos B.A.C.M."/>
            <person name="Zappacosta D."/>
            <person name="Garbus I."/>
            <person name="Selva J.P."/>
            <person name="Gallo C.A."/>
            <person name="Diaz A."/>
            <person name="Albertini E."/>
            <person name="Caccamo M."/>
            <person name="Echenique V."/>
        </authorList>
    </citation>
    <scope>NUCLEOTIDE SEQUENCE [LARGE SCALE GENOMIC DNA]</scope>
    <source>
        <strain evidence="2">cv. Victoria</strain>
        <tissue evidence="1">Leaf</tissue>
    </source>
</reference>
<evidence type="ECO:0000313" key="2">
    <source>
        <dbReference type="Proteomes" id="UP000324897"/>
    </source>
</evidence>
<evidence type="ECO:0000313" key="1">
    <source>
        <dbReference type="EMBL" id="TVU38531.1"/>
    </source>
</evidence>
<organism evidence="1 2">
    <name type="scientific">Eragrostis curvula</name>
    <name type="common">weeping love grass</name>
    <dbReference type="NCBI Taxonomy" id="38414"/>
    <lineage>
        <taxon>Eukaryota</taxon>
        <taxon>Viridiplantae</taxon>
        <taxon>Streptophyta</taxon>
        <taxon>Embryophyta</taxon>
        <taxon>Tracheophyta</taxon>
        <taxon>Spermatophyta</taxon>
        <taxon>Magnoliopsida</taxon>
        <taxon>Liliopsida</taxon>
        <taxon>Poales</taxon>
        <taxon>Poaceae</taxon>
        <taxon>PACMAD clade</taxon>
        <taxon>Chloridoideae</taxon>
        <taxon>Eragrostideae</taxon>
        <taxon>Eragrostidinae</taxon>
        <taxon>Eragrostis</taxon>
    </lineage>
</organism>
<protein>
    <submittedName>
        <fullName evidence="1">Uncharacterized protein</fullName>
    </submittedName>
</protein>
<dbReference type="EMBL" id="RWGY01000007">
    <property type="protein sequence ID" value="TVU38531.1"/>
    <property type="molecule type" value="Genomic_DNA"/>
</dbReference>